<dbReference type="Proteomes" id="UP001056778">
    <property type="component" value="Chromosome 8"/>
</dbReference>
<gene>
    <name evidence="1" type="ORF">MML48_8g00015368</name>
</gene>
<evidence type="ECO:0000313" key="2">
    <source>
        <dbReference type="Proteomes" id="UP001056778"/>
    </source>
</evidence>
<name>A0ACB9SPB6_HOLOL</name>
<dbReference type="EMBL" id="CM043022">
    <property type="protein sequence ID" value="KAI4457031.1"/>
    <property type="molecule type" value="Genomic_DNA"/>
</dbReference>
<protein>
    <submittedName>
        <fullName evidence="1">Uncharacterized protein</fullName>
    </submittedName>
</protein>
<proteinExistence type="predicted"/>
<comment type="caution">
    <text evidence="1">The sequence shown here is derived from an EMBL/GenBank/DDBJ whole genome shotgun (WGS) entry which is preliminary data.</text>
</comment>
<accession>A0ACB9SPB6</accession>
<evidence type="ECO:0000313" key="1">
    <source>
        <dbReference type="EMBL" id="KAI4457031.1"/>
    </source>
</evidence>
<organism evidence="1 2">
    <name type="scientific">Holotrichia oblita</name>
    <name type="common">Chafer beetle</name>
    <dbReference type="NCBI Taxonomy" id="644536"/>
    <lineage>
        <taxon>Eukaryota</taxon>
        <taxon>Metazoa</taxon>
        <taxon>Ecdysozoa</taxon>
        <taxon>Arthropoda</taxon>
        <taxon>Hexapoda</taxon>
        <taxon>Insecta</taxon>
        <taxon>Pterygota</taxon>
        <taxon>Neoptera</taxon>
        <taxon>Endopterygota</taxon>
        <taxon>Coleoptera</taxon>
        <taxon>Polyphaga</taxon>
        <taxon>Scarabaeiformia</taxon>
        <taxon>Scarabaeidae</taxon>
        <taxon>Melolonthinae</taxon>
        <taxon>Holotrichia</taxon>
    </lineage>
</organism>
<keyword evidence="2" id="KW-1185">Reference proteome</keyword>
<sequence>MDETPESKLCRNLETWMTDLPKQLKVVPLIHLAIPGSHDSFTSAIRSASPVAPDSGELLLSLKWLGPLLGFALKRWVRTQDYNVTMQLKAGIRYFDLRIATKDGTEQLFFVHGQYADDVVSVLNEIENFLDSHLKEVVIIDCQHFYDFTSRDHDRLMQLLKATFGVKLLPYSATMDHLTLDFITERYDYQVIVIYRSDKARFNQPFLWPGASFPSPWPDTVSPTELITQLTDDLNQRPLRIAFVSQCVLTPTCNFIFKNLFGTLKSKCVIPLDKMKYKWLYNQVPGPRGVNIVISDFINITEEKFAKAVIGLNEKLMFDDISIDAEDMLPRIE</sequence>
<reference evidence="1" key="1">
    <citation type="submission" date="2022-04" db="EMBL/GenBank/DDBJ databases">
        <title>Chromosome-scale genome assembly of Holotrichia oblita Faldermann.</title>
        <authorList>
            <person name="Rongchong L."/>
        </authorList>
    </citation>
    <scope>NUCLEOTIDE SEQUENCE</scope>
    <source>
        <strain evidence="1">81SQS9</strain>
    </source>
</reference>